<protein>
    <submittedName>
        <fullName evidence="6">TetR/AcrR family transcriptional regulator</fullName>
    </submittedName>
</protein>
<dbReference type="EMBL" id="JBHSYS010000001">
    <property type="protein sequence ID" value="MFC6955987.1"/>
    <property type="molecule type" value="Genomic_DNA"/>
</dbReference>
<keyword evidence="2 4" id="KW-0238">DNA-binding</keyword>
<evidence type="ECO:0000256" key="4">
    <source>
        <dbReference type="PROSITE-ProRule" id="PRU00335"/>
    </source>
</evidence>
<name>A0ABW2D138_9ACTN</name>
<evidence type="ECO:0000259" key="5">
    <source>
        <dbReference type="PROSITE" id="PS50977"/>
    </source>
</evidence>
<keyword evidence="1" id="KW-0805">Transcription regulation</keyword>
<dbReference type="SUPFAM" id="SSF46689">
    <property type="entry name" value="Homeodomain-like"/>
    <property type="match status" value="1"/>
</dbReference>
<dbReference type="InterPro" id="IPR036271">
    <property type="entry name" value="Tet_transcr_reg_TetR-rel_C_sf"/>
</dbReference>
<dbReference type="Gene3D" id="1.10.357.10">
    <property type="entry name" value="Tetracycline Repressor, domain 2"/>
    <property type="match status" value="1"/>
</dbReference>
<dbReference type="RefSeq" id="WP_382353169.1">
    <property type="nucleotide sequence ID" value="NZ_JBHMBP010000004.1"/>
</dbReference>
<gene>
    <name evidence="6" type="ORF">ACFQS3_02130</name>
</gene>
<dbReference type="InterPro" id="IPR009057">
    <property type="entry name" value="Homeodomain-like_sf"/>
</dbReference>
<comment type="caution">
    <text evidence="6">The sequence shown here is derived from an EMBL/GenBank/DDBJ whole genome shotgun (WGS) entry which is preliminary data.</text>
</comment>
<organism evidence="6 7">
    <name type="scientific">Glycomyces mayteni</name>
    <dbReference type="NCBI Taxonomy" id="543887"/>
    <lineage>
        <taxon>Bacteria</taxon>
        <taxon>Bacillati</taxon>
        <taxon>Actinomycetota</taxon>
        <taxon>Actinomycetes</taxon>
        <taxon>Glycomycetales</taxon>
        <taxon>Glycomycetaceae</taxon>
        <taxon>Glycomyces</taxon>
    </lineage>
</organism>
<dbReference type="InterPro" id="IPR001647">
    <property type="entry name" value="HTH_TetR"/>
</dbReference>
<feature type="domain" description="HTH tetR-type" evidence="5">
    <location>
        <begin position="13"/>
        <end position="71"/>
    </location>
</feature>
<sequence>MTSTRPRRRADAERSIARITAAARDLLSRDPDATIDAIAEAAGVGRMTLYGHFKTRADLVEAALVAVLEAGEATLAAVDLAGDAREALSRLLASSWELVAESAALLASAQGVLPAGRIRELHGGAGDRVADLVRRGREQGVFRTDLPVDWLVNVVQYVLHGAAEEHRAGRIATADAARIVDATVQSVLVAPSHNPHT</sequence>
<dbReference type="SUPFAM" id="SSF48498">
    <property type="entry name" value="Tetracyclin repressor-like, C-terminal domain"/>
    <property type="match status" value="1"/>
</dbReference>
<proteinExistence type="predicted"/>
<evidence type="ECO:0000313" key="6">
    <source>
        <dbReference type="EMBL" id="MFC6955987.1"/>
    </source>
</evidence>
<evidence type="ECO:0000256" key="1">
    <source>
        <dbReference type="ARBA" id="ARBA00023015"/>
    </source>
</evidence>
<evidence type="ECO:0000313" key="7">
    <source>
        <dbReference type="Proteomes" id="UP001596470"/>
    </source>
</evidence>
<evidence type="ECO:0000256" key="2">
    <source>
        <dbReference type="ARBA" id="ARBA00023125"/>
    </source>
</evidence>
<dbReference type="Pfam" id="PF00440">
    <property type="entry name" value="TetR_N"/>
    <property type="match status" value="1"/>
</dbReference>
<dbReference type="PANTHER" id="PTHR30055">
    <property type="entry name" value="HTH-TYPE TRANSCRIPTIONAL REGULATOR RUTR"/>
    <property type="match status" value="1"/>
</dbReference>
<feature type="DNA-binding region" description="H-T-H motif" evidence="4">
    <location>
        <begin position="34"/>
        <end position="53"/>
    </location>
</feature>
<dbReference type="Proteomes" id="UP001596470">
    <property type="component" value="Unassembled WGS sequence"/>
</dbReference>
<reference evidence="7" key="1">
    <citation type="journal article" date="2019" name="Int. J. Syst. Evol. Microbiol.">
        <title>The Global Catalogue of Microorganisms (GCM) 10K type strain sequencing project: providing services to taxonomists for standard genome sequencing and annotation.</title>
        <authorList>
            <consortium name="The Broad Institute Genomics Platform"/>
            <consortium name="The Broad Institute Genome Sequencing Center for Infectious Disease"/>
            <person name="Wu L."/>
            <person name="Ma J."/>
        </authorList>
    </citation>
    <scope>NUCLEOTIDE SEQUENCE [LARGE SCALE GENOMIC DNA]</scope>
    <source>
        <strain evidence="7">KACC 12634</strain>
    </source>
</reference>
<dbReference type="PANTHER" id="PTHR30055:SF234">
    <property type="entry name" value="HTH-TYPE TRANSCRIPTIONAL REGULATOR BETI"/>
    <property type="match status" value="1"/>
</dbReference>
<keyword evidence="7" id="KW-1185">Reference proteome</keyword>
<dbReference type="PROSITE" id="PS50977">
    <property type="entry name" value="HTH_TETR_2"/>
    <property type="match status" value="1"/>
</dbReference>
<accession>A0ABW2D138</accession>
<evidence type="ECO:0000256" key="3">
    <source>
        <dbReference type="ARBA" id="ARBA00023163"/>
    </source>
</evidence>
<keyword evidence="3" id="KW-0804">Transcription</keyword>
<dbReference type="InterPro" id="IPR050109">
    <property type="entry name" value="HTH-type_TetR-like_transc_reg"/>
</dbReference>